<keyword evidence="4" id="KW-1185">Reference proteome</keyword>
<evidence type="ECO:0000313" key="3">
    <source>
        <dbReference type="EMBL" id="MFD1411566.1"/>
    </source>
</evidence>
<dbReference type="PANTHER" id="PTHR13774">
    <property type="entry name" value="PHENAZINE BIOSYNTHESIS PROTEIN"/>
    <property type="match status" value="1"/>
</dbReference>
<accession>A0ABW4BPH2</accession>
<gene>
    <name evidence="3" type="ORF">ACFQ4R_08220</name>
</gene>
<name>A0ABW4BPH2_9LACO</name>
<comment type="caution">
    <text evidence="3">The sequence shown here is derived from an EMBL/GenBank/DDBJ whole genome shotgun (WGS) entry which is preliminary data.</text>
</comment>
<dbReference type="EMBL" id="JBHTOH010000081">
    <property type="protein sequence ID" value="MFD1411566.1"/>
    <property type="molecule type" value="Genomic_DNA"/>
</dbReference>
<dbReference type="SUPFAM" id="SSF54506">
    <property type="entry name" value="Diaminopimelate epimerase-like"/>
    <property type="match status" value="1"/>
</dbReference>
<dbReference type="Gene3D" id="3.10.310.10">
    <property type="entry name" value="Diaminopimelate Epimerase, Chain A, domain 1"/>
    <property type="match status" value="2"/>
</dbReference>
<dbReference type="Pfam" id="PF02567">
    <property type="entry name" value="PhzC-PhzF"/>
    <property type="match status" value="1"/>
</dbReference>
<sequence length="299" mass="31963">MTTYSIYQVDAFTTTPFQGNPAGVVLAADGLTTGQMQQIASELNNSETAFVCRATEQQADLRLRFFTPTTEVAMCGHATIAAIFVLTMQQRLTSQTLQIQTQHALLPVTISQRADQTVITLQQGLLRLQAPLAPAVQTEILAALGIEAAQQLPNCPLAIATAGTVGKVMIAVNSQTVLAQLQPDFNRLAAISQQLGYGYYVFTMNPAKHPLIFGRMFNPAAGINEDPVTGNANGPVAAYLLQHHLINNSGQQLEFTASQGIPNGRSGEIKVCVQLAQRQPTTVAISGQAVIVFTTTLTL</sequence>
<proteinExistence type="inferred from homology"/>
<dbReference type="Proteomes" id="UP001597191">
    <property type="component" value="Unassembled WGS sequence"/>
</dbReference>
<dbReference type="PANTHER" id="PTHR13774:SF39">
    <property type="entry name" value="BIOSYNTHESIS PROTEIN, PUTATIVE-RELATED"/>
    <property type="match status" value="1"/>
</dbReference>
<protein>
    <submittedName>
        <fullName evidence="3">PhzF family phenazine biosynthesis isomerase</fullName>
    </submittedName>
</protein>
<dbReference type="GO" id="GO:0016853">
    <property type="term" value="F:isomerase activity"/>
    <property type="evidence" value="ECO:0007669"/>
    <property type="project" value="UniProtKB-KW"/>
</dbReference>
<evidence type="ECO:0000256" key="2">
    <source>
        <dbReference type="ARBA" id="ARBA00023235"/>
    </source>
</evidence>
<evidence type="ECO:0000256" key="1">
    <source>
        <dbReference type="ARBA" id="ARBA00008270"/>
    </source>
</evidence>
<organism evidence="3 4">
    <name type="scientific">Lapidilactobacillus gannanensis</name>
    <dbReference type="NCBI Taxonomy" id="2486002"/>
    <lineage>
        <taxon>Bacteria</taxon>
        <taxon>Bacillati</taxon>
        <taxon>Bacillota</taxon>
        <taxon>Bacilli</taxon>
        <taxon>Lactobacillales</taxon>
        <taxon>Lactobacillaceae</taxon>
        <taxon>Lapidilactobacillus</taxon>
    </lineage>
</organism>
<dbReference type="RefSeq" id="WP_125650747.1">
    <property type="nucleotide sequence ID" value="NZ_JBHTOH010000081.1"/>
</dbReference>
<evidence type="ECO:0000313" key="4">
    <source>
        <dbReference type="Proteomes" id="UP001597191"/>
    </source>
</evidence>
<comment type="similarity">
    <text evidence="1">Belongs to the PhzF family.</text>
</comment>
<reference evidence="4" key="1">
    <citation type="journal article" date="2019" name="Int. J. Syst. Evol. Microbiol.">
        <title>The Global Catalogue of Microorganisms (GCM) 10K type strain sequencing project: providing services to taxonomists for standard genome sequencing and annotation.</title>
        <authorList>
            <consortium name="The Broad Institute Genomics Platform"/>
            <consortium name="The Broad Institute Genome Sequencing Center for Infectious Disease"/>
            <person name="Wu L."/>
            <person name="Ma J."/>
        </authorList>
    </citation>
    <scope>NUCLEOTIDE SEQUENCE [LARGE SCALE GENOMIC DNA]</scope>
    <source>
        <strain evidence="4">CCM 8937</strain>
    </source>
</reference>
<keyword evidence="2 3" id="KW-0413">Isomerase</keyword>
<dbReference type="NCBIfam" id="TIGR00654">
    <property type="entry name" value="PhzF_family"/>
    <property type="match status" value="1"/>
</dbReference>
<dbReference type="PIRSF" id="PIRSF016184">
    <property type="entry name" value="PhzC_PhzF"/>
    <property type="match status" value="1"/>
</dbReference>
<dbReference type="InterPro" id="IPR003719">
    <property type="entry name" value="Phenazine_PhzF-like"/>
</dbReference>